<sequence length="440" mass="46636">MRMYDIIMDKRNGSVLTDEQIKFVVDGFTGGSIPDYQVSALLMAIYFKGMNAHETAYLTDCMAHSGDMIDLSPIPGIKVDKHSTGGVGDKTSLVIGPIVAACGVPVAKMSGRGLGHTGGTIDKLESIPGFQTSIEKERFFDIVREIGLSIIGQTGNIAPADKKLYALRDVTATVDNISLIASSIMSKKLAAGSDAILLDVKTGSGAFMKTLDASIELAQAMVSIGEHMGRKTVALITDMDIPLGHAIGNSLEVIEAVHTLQGHGPADFTEVCLQLASNMLYLAGKGELSQCRKLAEDAIASGHALEKLKAMADAQGGDVSVLEDTEKFAKAPLTHKVLSPADGYISHMDTEHCGIASVVLGAGRASKGDPIDYSAGILLLKKVGEQVKKGNVLAELFTSQVNSIAEAERMLLQAITISDTKPPEEKLVYARVTMDSVEKF</sequence>
<comment type="function">
    <text evidence="2">Catalyzes phosphorolysis of the pyrimidine nucleosides uridine, thymidine and 2'-deoxyuridine with the formation of the corresponding pyrimidine base and ribose-1-phosphate.</text>
</comment>
<dbReference type="SUPFAM" id="SSF52418">
    <property type="entry name" value="Nucleoside phosphorylase/phosphoribosyltransferase catalytic domain"/>
    <property type="match status" value="1"/>
</dbReference>
<evidence type="ECO:0000256" key="1">
    <source>
        <dbReference type="ARBA" id="ARBA00001066"/>
    </source>
</evidence>
<keyword evidence="7" id="KW-0328">Glycosyltransferase</keyword>
<keyword evidence="13" id="KW-1185">Reference proteome</keyword>
<protein>
    <recommendedName>
        <fullName evidence="6">Pyrimidine-nucleoside phosphorylase</fullName>
        <ecNumber evidence="5">2.4.2.2</ecNumber>
    </recommendedName>
</protein>
<dbReference type="EMBL" id="FOCG01000001">
    <property type="protein sequence ID" value="SEM77195.1"/>
    <property type="molecule type" value="Genomic_DNA"/>
</dbReference>
<dbReference type="GO" id="GO:0004645">
    <property type="term" value="F:1,4-alpha-oligoglucan phosphorylase activity"/>
    <property type="evidence" value="ECO:0007669"/>
    <property type="project" value="InterPro"/>
</dbReference>
<dbReference type="STRING" id="474960.SAMN05216180_1683"/>
<evidence type="ECO:0000256" key="4">
    <source>
        <dbReference type="ARBA" id="ARBA00011738"/>
    </source>
</evidence>
<dbReference type="RefSeq" id="WP_092753511.1">
    <property type="nucleotide sequence ID" value="NZ_FOCG01000001.1"/>
</dbReference>
<dbReference type="AlphaFoldDB" id="A0A1H8B2M8"/>
<dbReference type="EC" id="2.4.2.2" evidence="5"/>
<reference evidence="12 13" key="1">
    <citation type="submission" date="2016-10" db="EMBL/GenBank/DDBJ databases">
        <authorList>
            <person name="de Groot N.N."/>
        </authorList>
    </citation>
    <scope>NUCLEOTIDE SEQUENCE [LARGE SCALE GENOMIC DNA]</scope>
    <source>
        <strain evidence="12 13">CGMCC 1.5070</strain>
    </source>
</reference>
<evidence type="ECO:0000259" key="11">
    <source>
        <dbReference type="SMART" id="SM00941"/>
    </source>
</evidence>
<evidence type="ECO:0000256" key="8">
    <source>
        <dbReference type="ARBA" id="ARBA00022679"/>
    </source>
</evidence>
<dbReference type="PANTHER" id="PTHR10515">
    <property type="entry name" value="THYMIDINE PHOSPHORYLASE"/>
    <property type="match status" value="1"/>
</dbReference>
<evidence type="ECO:0000256" key="6">
    <source>
        <dbReference type="ARBA" id="ARBA00014680"/>
    </source>
</evidence>
<dbReference type="InterPro" id="IPR017459">
    <property type="entry name" value="Glycosyl_Trfase_fam3_N_dom"/>
</dbReference>
<dbReference type="SMART" id="SM00941">
    <property type="entry name" value="PYNP_C"/>
    <property type="match status" value="1"/>
</dbReference>
<comment type="subunit">
    <text evidence="4">Homodimer.</text>
</comment>
<dbReference type="GO" id="GO:0009032">
    <property type="term" value="F:thymidine phosphorylase activity"/>
    <property type="evidence" value="ECO:0007669"/>
    <property type="project" value="TreeGrafter"/>
</dbReference>
<evidence type="ECO:0000256" key="5">
    <source>
        <dbReference type="ARBA" id="ARBA00011889"/>
    </source>
</evidence>
<evidence type="ECO:0000256" key="2">
    <source>
        <dbReference type="ARBA" id="ARBA00003877"/>
    </source>
</evidence>
<dbReference type="GO" id="GO:0006213">
    <property type="term" value="P:pyrimidine nucleoside metabolic process"/>
    <property type="evidence" value="ECO:0007669"/>
    <property type="project" value="InterPro"/>
</dbReference>
<dbReference type="PIRSF" id="PIRSF000478">
    <property type="entry name" value="TP_PyNP"/>
    <property type="match status" value="1"/>
</dbReference>
<evidence type="ECO:0000313" key="13">
    <source>
        <dbReference type="Proteomes" id="UP000199158"/>
    </source>
</evidence>
<dbReference type="NCBIfam" id="NF004490">
    <property type="entry name" value="PRK05820.1"/>
    <property type="match status" value="1"/>
</dbReference>
<dbReference type="InterPro" id="IPR017872">
    <property type="entry name" value="Pyrmidine_PPase_CS"/>
</dbReference>
<comment type="catalytic activity">
    <reaction evidence="1">
        <text>2'-deoxyuridine + phosphate = 2-deoxy-alpha-D-ribose 1-phosphate + uracil</text>
        <dbReference type="Rhea" id="RHEA:22824"/>
        <dbReference type="ChEBI" id="CHEBI:16450"/>
        <dbReference type="ChEBI" id="CHEBI:17568"/>
        <dbReference type="ChEBI" id="CHEBI:43474"/>
        <dbReference type="ChEBI" id="CHEBI:57259"/>
        <dbReference type="EC" id="2.4.2.2"/>
    </reaction>
</comment>
<evidence type="ECO:0000256" key="9">
    <source>
        <dbReference type="ARBA" id="ARBA00048453"/>
    </source>
</evidence>
<dbReference type="PANTHER" id="PTHR10515:SF0">
    <property type="entry name" value="THYMIDINE PHOSPHORYLASE"/>
    <property type="match status" value="1"/>
</dbReference>
<dbReference type="SUPFAM" id="SSF54680">
    <property type="entry name" value="Pyrimidine nucleoside phosphorylase C-terminal domain"/>
    <property type="match status" value="1"/>
</dbReference>
<evidence type="ECO:0000256" key="10">
    <source>
        <dbReference type="ARBA" id="ARBA00048525"/>
    </source>
</evidence>
<dbReference type="InterPro" id="IPR018090">
    <property type="entry name" value="Pyrmidine_PPas_bac/euk"/>
</dbReference>
<dbReference type="FunFam" id="3.40.1030.10:FF:000003">
    <property type="entry name" value="Pyrimidine-nucleoside phosphorylase"/>
    <property type="match status" value="1"/>
</dbReference>
<dbReference type="GO" id="GO:0005829">
    <property type="term" value="C:cytosol"/>
    <property type="evidence" value="ECO:0007669"/>
    <property type="project" value="TreeGrafter"/>
</dbReference>
<dbReference type="NCBIfam" id="NF004747">
    <property type="entry name" value="PRK06078.1"/>
    <property type="match status" value="1"/>
</dbReference>
<dbReference type="GO" id="GO:0006206">
    <property type="term" value="P:pyrimidine nucleobase metabolic process"/>
    <property type="evidence" value="ECO:0007669"/>
    <property type="project" value="InterPro"/>
</dbReference>
<feature type="domain" description="Pyrimidine nucleoside phosphorylase C-terminal" evidence="11">
    <location>
        <begin position="344"/>
        <end position="418"/>
    </location>
</feature>
<dbReference type="OrthoDB" id="9763887at2"/>
<dbReference type="Gene3D" id="3.90.1170.30">
    <property type="entry name" value="Pyrimidine nucleoside phosphorylase-like, C-terminal domain"/>
    <property type="match status" value="1"/>
</dbReference>
<dbReference type="SUPFAM" id="SSF47648">
    <property type="entry name" value="Nucleoside phosphorylase/phosphoribosyltransferase N-terminal domain"/>
    <property type="match status" value="1"/>
</dbReference>
<proteinExistence type="inferred from homology"/>
<keyword evidence="8" id="KW-0808">Transferase</keyword>
<dbReference type="Pfam" id="PF02885">
    <property type="entry name" value="Glycos_trans_3N"/>
    <property type="match status" value="1"/>
</dbReference>
<dbReference type="InterPro" id="IPR000053">
    <property type="entry name" value="Thymidine/pyrmidine_PPase"/>
</dbReference>
<comment type="similarity">
    <text evidence="3">Belongs to the thymidine/pyrimidine-nucleoside phosphorylase family.</text>
</comment>
<name>A0A1H8B2M8_9FIRM</name>
<dbReference type="InterPro" id="IPR000312">
    <property type="entry name" value="Glycosyl_Trfase_fam3"/>
</dbReference>
<comment type="catalytic activity">
    <reaction evidence="9">
        <text>uridine + phosphate = alpha-D-ribose 1-phosphate + uracil</text>
        <dbReference type="Rhea" id="RHEA:24388"/>
        <dbReference type="ChEBI" id="CHEBI:16704"/>
        <dbReference type="ChEBI" id="CHEBI:17568"/>
        <dbReference type="ChEBI" id="CHEBI:43474"/>
        <dbReference type="ChEBI" id="CHEBI:57720"/>
        <dbReference type="EC" id="2.4.2.2"/>
    </reaction>
</comment>
<dbReference type="NCBIfam" id="TIGR02644">
    <property type="entry name" value="Y_phosphoryl"/>
    <property type="match status" value="1"/>
</dbReference>
<evidence type="ECO:0000313" key="12">
    <source>
        <dbReference type="EMBL" id="SEM77195.1"/>
    </source>
</evidence>
<dbReference type="Proteomes" id="UP000199158">
    <property type="component" value="Unassembled WGS sequence"/>
</dbReference>
<evidence type="ECO:0000256" key="3">
    <source>
        <dbReference type="ARBA" id="ARBA00006915"/>
    </source>
</evidence>
<dbReference type="Pfam" id="PF00591">
    <property type="entry name" value="Glycos_transf_3"/>
    <property type="match status" value="1"/>
</dbReference>
<organism evidence="12 13">
    <name type="scientific">Hydrogenoanaerobacterium saccharovorans</name>
    <dbReference type="NCBI Taxonomy" id="474960"/>
    <lineage>
        <taxon>Bacteria</taxon>
        <taxon>Bacillati</taxon>
        <taxon>Bacillota</taxon>
        <taxon>Clostridia</taxon>
        <taxon>Eubacteriales</taxon>
        <taxon>Oscillospiraceae</taxon>
        <taxon>Hydrogenoanaerobacterium</taxon>
    </lineage>
</organism>
<evidence type="ECO:0000256" key="7">
    <source>
        <dbReference type="ARBA" id="ARBA00022676"/>
    </source>
</evidence>
<dbReference type="PROSITE" id="PS00647">
    <property type="entry name" value="THYMID_PHOSPHORYLASE"/>
    <property type="match status" value="1"/>
</dbReference>
<dbReference type="Gene3D" id="1.20.970.10">
    <property type="entry name" value="Transferase, Pyrimidine Nucleoside Phosphorylase, Chain C"/>
    <property type="match status" value="1"/>
</dbReference>
<dbReference type="InterPro" id="IPR036566">
    <property type="entry name" value="PYNP-like_C_sf"/>
</dbReference>
<comment type="catalytic activity">
    <reaction evidence="10">
        <text>thymidine + phosphate = 2-deoxy-alpha-D-ribose 1-phosphate + thymine</text>
        <dbReference type="Rhea" id="RHEA:16037"/>
        <dbReference type="ChEBI" id="CHEBI:17748"/>
        <dbReference type="ChEBI" id="CHEBI:17821"/>
        <dbReference type="ChEBI" id="CHEBI:43474"/>
        <dbReference type="ChEBI" id="CHEBI:57259"/>
        <dbReference type="EC" id="2.4.2.2"/>
    </reaction>
</comment>
<dbReference type="InterPro" id="IPR013102">
    <property type="entry name" value="PYNP_C"/>
</dbReference>
<dbReference type="InterPro" id="IPR035902">
    <property type="entry name" value="Nuc_phospho_transferase"/>
</dbReference>
<dbReference type="Gene3D" id="3.40.1030.10">
    <property type="entry name" value="Nucleoside phosphorylase/phosphoribosyltransferase catalytic domain"/>
    <property type="match status" value="1"/>
</dbReference>
<gene>
    <name evidence="12" type="ORF">SAMN05216180_1683</name>
</gene>
<dbReference type="InterPro" id="IPR036320">
    <property type="entry name" value="Glycosyl_Trfase_fam3_N_dom_sf"/>
</dbReference>
<dbReference type="Pfam" id="PF07831">
    <property type="entry name" value="PYNP_C"/>
    <property type="match status" value="1"/>
</dbReference>
<accession>A0A1H8B2M8</accession>